<dbReference type="PANTHER" id="PTHR39452:SF1">
    <property type="entry name" value="CHEY-P PHOSPHATASE CHEX"/>
    <property type="match status" value="1"/>
</dbReference>
<dbReference type="RefSeq" id="WP_202750322.1">
    <property type="nucleotide sequence ID" value="NZ_JAESWC010000014.1"/>
</dbReference>
<dbReference type="InterPro" id="IPR038756">
    <property type="entry name" value="CheX-like"/>
</dbReference>
<feature type="domain" description="Chemotaxis phosphatase CheX-like" evidence="2">
    <location>
        <begin position="40"/>
        <end position="126"/>
    </location>
</feature>
<protein>
    <submittedName>
        <fullName evidence="3">Chemotaxis protein CheX</fullName>
    </submittedName>
</protein>
<evidence type="ECO:0000313" key="3">
    <source>
        <dbReference type="EMBL" id="MBL4937582.1"/>
    </source>
</evidence>
<dbReference type="SUPFAM" id="SSF103039">
    <property type="entry name" value="CheC-like"/>
    <property type="match status" value="1"/>
</dbReference>
<dbReference type="Pfam" id="PF13690">
    <property type="entry name" value="CheX"/>
    <property type="match status" value="1"/>
</dbReference>
<reference evidence="3 4" key="1">
    <citation type="submission" date="2021-01" db="EMBL/GenBank/DDBJ databases">
        <title>Genome public.</title>
        <authorList>
            <person name="Liu C."/>
            <person name="Sun Q."/>
        </authorList>
    </citation>
    <scope>NUCLEOTIDE SEQUENCE [LARGE SCALE GENOMIC DNA]</scope>
    <source>
        <strain evidence="3 4">YIM B02515</strain>
    </source>
</reference>
<dbReference type="CDD" id="cd17906">
    <property type="entry name" value="CheX"/>
    <property type="match status" value="1"/>
</dbReference>
<organism evidence="3 4">
    <name type="scientific">Clostridium rhizosphaerae</name>
    <dbReference type="NCBI Taxonomy" id="2803861"/>
    <lineage>
        <taxon>Bacteria</taxon>
        <taxon>Bacillati</taxon>
        <taxon>Bacillota</taxon>
        <taxon>Clostridia</taxon>
        <taxon>Eubacteriales</taxon>
        <taxon>Clostridiaceae</taxon>
        <taxon>Clostridium</taxon>
    </lineage>
</organism>
<dbReference type="EMBL" id="JAESWC010000014">
    <property type="protein sequence ID" value="MBL4937582.1"/>
    <property type="molecule type" value="Genomic_DNA"/>
</dbReference>
<evidence type="ECO:0000259" key="2">
    <source>
        <dbReference type="Pfam" id="PF13690"/>
    </source>
</evidence>
<dbReference type="PANTHER" id="PTHR39452">
    <property type="entry name" value="CHEY-P PHOSPHATASE CHEX"/>
    <property type="match status" value="1"/>
</dbReference>
<accession>A0ABS1TFN8</accession>
<dbReference type="InterPro" id="IPR028976">
    <property type="entry name" value="CheC-like_sf"/>
</dbReference>
<gene>
    <name evidence="3" type="ORF">JK636_17850</name>
</gene>
<evidence type="ECO:0000313" key="4">
    <source>
        <dbReference type="Proteomes" id="UP000632377"/>
    </source>
</evidence>
<dbReference type="Proteomes" id="UP000632377">
    <property type="component" value="Unassembled WGS sequence"/>
</dbReference>
<evidence type="ECO:0000256" key="1">
    <source>
        <dbReference type="ARBA" id="ARBA00022500"/>
    </source>
</evidence>
<dbReference type="Gene3D" id="3.40.1550.10">
    <property type="entry name" value="CheC-like"/>
    <property type="match status" value="1"/>
</dbReference>
<keyword evidence="1" id="KW-0145">Chemotaxis</keyword>
<proteinExistence type="predicted"/>
<dbReference type="InterPro" id="IPR028051">
    <property type="entry name" value="CheX-like_dom"/>
</dbReference>
<name>A0ABS1TFN8_9CLOT</name>
<comment type="caution">
    <text evidence="3">The sequence shown here is derived from an EMBL/GenBank/DDBJ whole genome shotgun (WGS) entry which is preliminary data.</text>
</comment>
<keyword evidence="4" id="KW-1185">Reference proteome</keyword>
<sequence length="148" mass="15915">MDIKSAIIEAMIEISQMFGLNISFKGETKEGHQFTGEQVNVLIGLTDGIRGNVIMGFKKDTASSIVSAMMGGMEVKEFDFMAKSAIGELANMTLGSAVMKVKSSNVVNLSPPTVAVGQDMFLTVSGNSSTKMEFKLNDEIFNMILSES</sequence>